<feature type="region of interest" description="Disordered" evidence="1">
    <location>
        <begin position="365"/>
        <end position="389"/>
    </location>
</feature>
<dbReference type="InterPro" id="IPR052751">
    <property type="entry name" value="Plant_MAPKKK"/>
</dbReference>
<dbReference type="InterPro" id="IPR011009">
    <property type="entry name" value="Kinase-like_dom_sf"/>
</dbReference>
<dbReference type="SUPFAM" id="SSF56112">
    <property type="entry name" value="Protein kinase-like (PK-like)"/>
    <property type="match status" value="1"/>
</dbReference>
<accession>A0A7J0H2S1</accession>
<feature type="domain" description="Protein kinase" evidence="2">
    <location>
        <begin position="108"/>
        <end position="417"/>
    </location>
</feature>
<dbReference type="SMART" id="SM00220">
    <property type="entry name" value="S_TKc"/>
    <property type="match status" value="1"/>
</dbReference>
<dbReference type="GO" id="GO:0004672">
    <property type="term" value="F:protein kinase activity"/>
    <property type="evidence" value="ECO:0007669"/>
    <property type="project" value="InterPro"/>
</dbReference>
<sequence length="417" mass="47209">MPSLVEQFNIVDEGKSTLWRNVKLYSSRGIRSWTWRSLLNEKHRMLIWALSQFWMVTVFLGDRQNDASNDGTMRRSRDVRSGMRLLVLRFCLGVADMAAAPRPLCTPVILLPYVGASGMVSMALVSSPPSHNDQITLTHQNHHHRLPSLMAVKSAPLHKSRSLFRERRLLQEFQSCPHILRCFGAETTTEHGTQWHNIFLEYASGGSLADRIQNSGGGRLPESEVRHYTKSVLEGLSHIHEQGYIHCDIKPHNILLVETESESDLKKRKRVVEREVNAKIADFGLAMRAGQRRVERENRRKLRGTPMYIAPEPVVYGEYETCVDIWGLGTSARNPKWVIKIGLRFPQKVLGSGPKVAVDRRYALRPGPGRKKESEDLVVSPEVKQSEGLDLDSSEGLLLSIQLSGRGRRQATKPCRL</sequence>
<dbReference type="Gene3D" id="1.10.510.10">
    <property type="entry name" value="Transferase(Phosphotransferase) domain 1"/>
    <property type="match status" value="1"/>
</dbReference>
<dbReference type="GO" id="GO:0007165">
    <property type="term" value="P:signal transduction"/>
    <property type="evidence" value="ECO:0007669"/>
    <property type="project" value="TreeGrafter"/>
</dbReference>
<evidence type="ECO:0000259" key="2">
    <source>
        <dbReference type="PROSITE" id="PS50011"/>
    </source>
</evidence>
<gene>
    <name evidence="3" type="ORF">Acr_26g0003640</name>
</gene>
<keyword evidence="4" id="KW-1185">Reference proteome</keyword>
<dbReference type="EMBL" id="BJWL01000026">
    <property type="protein sequence ID" value="GFZ17094.1"/>
    <property type="molecule type" value="Genomic_DNA"/>
</dbReference>
<evidence type="ECO:0000256" key="1">
    <source>
        <dbReference type="SAM" id="MobiDB-lite"/>
    </source>
</evidence>
<dbReference type="PANTHER" id="PTHR48011:SF64">
    <property type="entry name" value="MITOGEN-ACTIVATED PROTEIN KINASE KINASE KINASE 3-LIKE"/>
    <property type="match status" value="1"/>
</dbReference>
<dbReference type="GO" id="GO:0005524">
    <property type="term" value="F:ATP binding"/>
    <property type="evidence" value="ECO:0007669"/>
    <property type="project" value="InterPro"/>
</dbReference>
<dbReference type="PROSITE" id="PS50011">
    <property type="entry name" value="PROTEIN_KINASE_DOM"/>
    <property type="match status" value="1"/>
</dbReference>
<dbReference type="InterPro" id="IPR000719">
    <property type="entry name" value="Prot_kinase_dom"/>
</dbReference>
<protein>
    <recommendedName>
        <fullName evidence="2">Protein kinase domain-containing protein</fullName>
    </recommendedName>
</protein>
<evidence type="ECO:0000313" key="3">
    <source>
        <dbReference type="EMBL" id="GFZ17094.1"/>
    </source>
</evidence>
<organism evidence="3 4">
    <name type="scientific">Actinidia rufa</name>
    <dbReference type="NCBI Taxonomy" id="165716"/>
    <lineage>
        <taxon>Eukaryota</taxon>
        <taxon>Viridiplantae</taxon>
        <taxon>Streptophyta</taxon>
        <taxon>Embryophyta</taxon>
        <taxon>Tracheophyta</taxon>
        <taxon>Spermatophyta</taxon>
        <taxon>Magnoliopsida</taxon>
        <taxon>eudicotyledons</taxon>
        <taxon>Gunneridae</taxon>
        <taxon>Pentapetalae</taxon>
        <taxon>asterids</taxon>
        <taxon>Ericales</taxon>
        <taxon>Actinidiaceae</taxon>
        <taxon>Actinidia</taxon>
    </lineage>
</organism>
<dbReference type="Proteomes" id="UP000585474">
    <property type="component" value="Unassembled WGS sequence"/>
</dbReference>
<proteinExistence type="predicted"/>
<dbReference type="PROSITE" id="PS00108">
    <property type="entry name" value="PROTEIN_KINASE_ST"/>
    <property type="match status" value="1"/>
</dbReference>
<dbReference type="AlphaFoldDB" id="A0A7J0H2S1"/>
<reference evidence="3 4" key="1">
    <citation type="submission" date="2019-07" db="EMBL/GenBank/DDBJ databases">
        <title>De Novo Assembly of kiwifruit Actinidia rufa.</title>
        <authorList>
            <person name="Sugita-Konishi S."/>
            <person name="Sato K."/>
            <person name="Mori E."/>
            <person name="Abe Y."/>
            <person name="Kisaki G."/>
            <person name="Hamano K."/>
            <person name="Suezawa K."/>
            <person name="Otani M."/>
            <person name="Fukuda T."/>
            <person name="Manabe T."/>
            <person name="Gomi K."/>
            <person name="Tabuchi M."/>
            <person name="Akimitsu K."/>
            <person name="Kataoka I."/>
        </authorList>
    </citation>
    <scope>NUCLEOTIDE SEQUENCE [LARGE SCALE GENOMIC DNA]</scope>
    <source>
        <strain evidence="4">cv. Fuchu</strain>
    </source>
</reference>
<dbReference type="PANTHER" id="PTHR48011">
    <property type="entry name" value="CCR4-NOT TRANSCRIPTIONAL COMPLEX SUBUNIT CAF120-RELATED"/>
    <property type="match status" value="1"/>
</dbReference>
<name>A0A7J0H2S1_9ERIC</name>
<evidence type="ECO:0000313" key="4">
    <source>
        <dbReference type="Proteomes" id="UP000585474"/>
    </source>
</evidence>
<comment type="caution">
    <text evidence="3">The sequence shown here is derived from an EMBL/GenBank/DDBJ whole genome shotgun (WGS) entry which is preliminary data.</text>
</comment>
<dbReference type="InterPro" id="IPR008271">
    <property type="entry name" value="Ser/Thr_kinase_AS"/>
</dbReference>
<dbReference type="OrthoDB" id="25592at2759"/>
<dbReference type="Pfam" id="PF00069">
    <property type="entry name" value="Pkinase"/>
    <property type="match status" value="1"/>
</dbReference>